<protein>
    <submittedName>
        <fullName evidence="1">Uncharacterized protein</fullName>
    </submittedName>
</protein>
<proteinExistence type="predicted"/>
<dbReference type="EMBL" id="HBGG01003986">
    <property type="protein sequence ID" value="CAD9199644.1"/>
    <property type="molecule type" value="Transcribed_RNA"/>
</dbReference>
<evidence type="ECO:0000313" key="1">
    <source>
        <dbReference type="EMBL" id="CAD9199644.1"/>
    </source>
</evidence>
<sequence length="114" mass="12548">MSTAKRMRGLWGSRSTPTIKESIEIASPAIPLGVTADVEVSVKMARMGVSVHPVLDDFYDEYLGIASDSSMWTERLLSKLKRQIGGLSCINSGHVQVKPKVKEVQEQESWTATL</sequence>
<dbReference type="AlphaFoldDB" id="A0A7S1SIG7"/>
<accession>A0A7S1SIG7</accession>
<name>A0A7S1SIG7_9CHLO</name>
<reference evidence="1" key="1">
    <citation type="submission" date="2021-01" db="EMBL/GenBank/DDBJ databases">
        <authorList>
            <person name="Corre E."/>
            <person name="Pelletier E."/>
            <person name="Niang G."/>
            <person name="Scheremetjew M."/>
            <person name="Finn R."/>
            <person name="Kale V."/>
            <person name="Holt S."/>
            <person name="Cochrane G."/>
            <person name="Meng A."/>
            <person name="Brown T."/>
            <person name="Cohen L."/>
        </authorList>
    </citation>
    <scope>NUCLEOTIDE SEQUENCE</scope>
    <source>
        <strain evidence="1">PLY429</strain>
    </source>
</reference>
<gene>
    <name evidence="1" type="ORF">TCHU04912_LOCUS1877</name>
</gene>
<organism evidence="1">
    <name type="scientific">Tetraselmis chuii</name>
    <dbReference type="NCBI Taxonomy" id="63592"/>
    <lineage>
        <taxon>Eukaryota</taxon>
        <taxon>Viridiplantae</taxon>
        <taxon>Chlorophyta</taxon>
        <taxon>core chlorophytes</taxon>
        <taxon>Chlorodendrophyceae</taxon>
        <taxon>Chlorodendrales</taxon>
        <taxon>Chlorodendraceae</taxon>
        <taxon>Tetraselmis</taxon>
    </lineage>
</organism>